<dbReference type="PANTHER" id="PTHR13608:SF3">
    <property type="entry name" value="ARMADILLO-LIKE HELICAL DOMAIN-CONTAINING PROTEIN 3"/>
    <property type="match status" value="1"/>
</dbReference>
<evidence type="ECO:0000256" key="3">
    <source>
        <dbReference type="ARBA" id="ARBA00022989"/>
    </source>
</evidence>
<dbReference type="Proteomes" id="UP000698800">
    <property type="component" value="Unassembled WGS sequence"/>
</dbReference>
<accession>A0A9P8L2D0</accession>
<dbReference type="PANTHER" id="PTHR13608">
    <property type="entry name" value="ARMADILLO-LIKE HELICAL DOMAIN-CONTAINING PROTEIN 3"/>
    <property type="match status" value="1"/>
</dbReference>
<evidence type="ECO:0000259" key="5">
    <source>
        <dbReference type="SMART" id="SM01158"/>
    </source>
</evidence>
<gene>
    <name evidence="6" type="ORF">FGG08_001840</name>
</gene>
<protein>
    <recommendedName>
        <fullName evidence="5">Armadillo-like helical domain-containing protein</fullName>
    </recommendedName>
</protein>
<comment type="subcellular location">
    <subcellularLocation>
        <location evidence="1">Membrane</location>
    </subcellularLocation>
</comment>
<keyword evidence="3" id="KW-1133">Transmembrane helix</keyword>
<feature type="domain" description="Armadillo-like helical" evidence="5">
    <location>
        <begin position="321"/>
        <end position="493"/>
    </location>
</feature>
<evidence type="ECO:0000256" key="2">
    <source>
        <dbReference type="ARBA" id="ARBA00022692"/>
    </source>
</evidence>
<evidence type="ECO:0000256" key="1">
    <source>
        <dbReference type="ARBA" id="ARBA00004370"/>
    </source>
</evidence>
<name>A0A9P8L2D0_9PEZI</name>
<evidence type="ECO:0000313" key="7">
    <source>
        <dbReference type="Proteomes" id="UP000698800"/>
    </source>
</evidence>
<dbReference type="EMBL" id="JAGHQL010000025">
    <property type="protein sequence ID" value="KAH0543939.1"/>
    <property type="molecule type" value="Genomic_DNA"/>
</dbReference>
<keyword evidence="2" id="KW-0812">Transmembrane</keyword>
<dbReference type="GO" id="GO:0016020">
    <property type="term" value="C:membrane"/>
    <property type="evidence" value="ECO:0007669"/>
    <property type="project" value="UniProtKB-SubCell"/>
</dbReference>
<evidence type="ECO:0000256" key="4">
    <source>
        <dbReference type="ARBA" id="ARBA00023136"/>
    </source>
</evidence>
<keyword evidence="7" id="KW-1185">Reference proteome</keyword>
<comment type="caution">
    <text evidence="6">The sequence shown here is derived from an EMBL/GenBank/DDBJ whole genome shotgun (WGS) entry which is preliminary data.</text>
</comment>
<sequence length="497" mass="55317">MLTWPSESLKFYKLTSQTLTAFLGGTLNKKYTNTSSDVITVLAGLDHVDAIFTEFVAALDNIIRNGRHLDLRQKAIEVALSVTSGAYQTGLLSYLTHRDLFPSLMKYIQESDTTIRILQPFALLGLLVNYNKFEFQNPYRLRLDDFVNEAIIRKMVKSIGQSSSSSRDRYVAIQDDLPEGWNLNSTLTFLGLGGLAPGAKPPAPAPNPNAAKALFATLPGPEATILLATYDFTHANKLFCFNLVSSPAESKREESPFGAYLSLTSYILSHAHRSVRSTLYAHLNLLVLRIIVEDSVLLKRICSDESKTTVRLCRHKQPYLPLVRGERVIAAAILDTVIDGINHNLRHLKSLPNINTLLDNLVSLVALSLSTGDAFLPGPAEYDDLFYKLVETGDILVKFRDLYELDKRPSNSIATLISVSEHYYQLLTSNQSKTHSKHLSPQQVSNVIKSGYETLSITAKDGLDSWDRYREADERVMLKKVARAAVADVRALLKGED</sequence>
<dbReference type="AlphaFoldDB" id="A0A9P8L2D0"/>
<evidence type="ECO:0000313" key="6">
    <source>
        <dbReference type="EMBL" id="KAH0543939.1"/>
    </source>
</evidence>
<proteinExistence type="predicted"/>
<dbReference type="GO" id="GO:0005829">
    <property type="term" value="C:cytosol"/>
    <property type="evidence" value="ECO:0007669"/>
    <property type="project" value="TreeGrafter"/>
</dbReference>
<dbReference type="Pfam" id="PF08427">
    <property type="entry name" value="ARMH3_C"/>
    <property type="match status" value="1"/>
</dbReference>
<dbReference type="InterPro" id="IPR039868">
    <property type="entry name" value="ARMD3-like"/>
</dbReference>
<dbReference type="SMART" id="SM01158">
    <property type="entry name" value="DUF1741"/>
    <property type="match status" value="1"/>
</dbReference>
<keyword evidence="4" id="KW-0472">Membrane</keyword>
<organism evidence="6 7">
    <name type="scientific">Glutinoglossum americanum</name>
    <dbReference type="NCBI Taxonomy" id="1670608"/>
    <lineage>
        <taxon>Eukaryota</taxon>
        <taxon>Fungi</taxon>
        <taxon>Dikarya</taxon>
        <taxon>Ascomycota</taxon>
        <taxon>Pezizomycotina</taxon>
        <taxon>Geoglossomycetes</taxon>
        <taxon>Geoglossales</taxon>
        <taxon>Geoglossaceae</taxon>
        <taxon>Glutinoglossum</taxon>
    </lineage>
</organism>
<reference evidence="6" key="1">
    <citation type="submission" date="2021-03" db="EMBL/GenBank/DDBJ databases">
        <title>Comparative genomics and phylogenomic investigation of the class Geoglossomycetes provide insights into ecological specialization and systematics.</title>
        <authorList>
            <person name="Melie T."/>
            <person name="Pirro S."/>
            <person name="Miller A.N."/>
            <person name="Quandt A."/>
        </authorList>
    </citation>
    <scope>NUCLEOTIDE SEQUENCE</scope>
    <source>
        <strain evidence="6">GBOQ0MN5Z8</strain>
    </source>
</reference>
<dbReference type="OrthoDB" id="2012278at2759"/>
<dbReference type="InterPro" id="IPR013636">
    <property type="entry name" value="ARMH3_C"/>
</dbReference>